<dbReference type="GO" id="GO:0005874">
    <property type="term" value="C:microtubule"/>
    <property type="evidence" value="ECO:0007669"/>
    <property type="project" value="UniProtKB-KW"/>
</dbReference>
<evidence type="ECO:0000313" key="7">
    <source>
        <dbReference type="EMBL" id="EKX37814.1"/>
    </source>
</evidence>
<dbReference type="InterPro" id="IPR007259">
    <property type="entry name" value="GCP"/>
</dbReference>
<dbReference type="GO" id="GO:0000278">
    <property type="term" value="P:mitotic cell cycle"/>
    <property type="evidence" value="ECO:0007669"/>
    <property type="project" value="TreeGrafter"/>
</dbReference>
<keyword evidence="3 5" id="KW-0493">Microtubule</keyword>
<dbReference type="GO" id="GO:0000930">
    <property type="term" value="C:gamma-tubulin complex"/>
    <property type="evidence" value="ECO:0007669"/>
    <property type="project" value="TreeGrafter"/>
</dbReference>
<evidence type="ECO:0000256" key="1">
    <source>
        <dbReference type="ARBA" id="ARBA00010337"/>
    </source>
</evidence>
<reference evidence="8" key="3">
    <citation type="submission" date="2015-06" db="UniProtKB">
        <authorList>
            <consortium name="EnsemblProtists"/>
        </authorList>
    </citation>
    <scope>IDENTIFICATION</scope>
</reference>
<evidence type="ECO:0000256" key="3">
    <source>
        <dbReference type="ARBA" id="ARBA00022701"/>
    </source>
</evidence>
<dbReference type="GO" id="GO:0051011">
    <property type="term" value="F:microtubule minus-end binding"/>
    <property type="evidence" value="ECO:0007669"/>
    <property type="project" value="TreeGrafter"/>
</dbReference>
<dbReference type="KEGG" id="gtt:GUITHDRAFT_116122"/>
<dbReference type="RefSeq" id="XP_005824794.1">
    <property type="nucleotide sequence ID" value="XM_005824737.1"/>
</dbReference>
<accession>L1IPM5</accession>
<dbReference type="EnsemblProtists" id="EKX37814">
    <property type="protein sequence ID" value="EKX37814"/>
    <property type="gene ID" value="GUITHDRAFT_116122"/>
</dbReference>
<organism evidence="7">
    <name type="scientific">Guillardia theta (strain CCMP2712)</name>
    <name type="common">Cryptophyte</name>
    <dbReference type="NCBI Taxonomy" id="905079"/>
    <lineage>
        <taxon>Eukaryota</taxon>
        <taxon>Cryptophyceae</taxon>
        <taxon>Pyrenomonadales</taxon>
        <taxon>Geminigeraceae</taxon>
        <taxon>Guillardia</taxon>
    </lineage>
</organism>
<name>L1IPM5_GUITC</name>
<dbReference type="STRING" id="905079.L1IPM5"/>
<evidence type="ECO:0000259" key="6">
    <source>
        <dbReference type="Pfam" id="PF04130"/>
    </source>
</evidence>
<dbReference type="GO" id="GO:0051321">
    <property type="term" value="P:meiotic cell cycle"/>
    <property type="evidence" value="ECO:0007669"/>
    <property type="project" value="TreeGrafter"/>
</dbReference>
<dbReference type="GO" id="GO:0000922">
    <property type="term" value="C:spindle pole"/>
    <property type="evidence" value="ECO:0007669"/>
    <property type="project" value="InterPro"/>
</dbReference>
<dbReference type="HOGENOM" id="CLU_627711_0_0_1"/>
<comment type="similarity">
    <text evidence="1 5">Belongs to the TUBGCP family.</text>
</comment>
<dbReference type="Proteomes" id="UP000011087">
    <property type="component" value="Unassembled WGS sequence"/>
</dbReference>
<sequence length="437" mass="50792">MVDRMVSLCQYYVRVVRFTELRQHYEFGLVNHALCAALQELLKEYLILVAQLEYQFAASKLNLQEFSFLIEKNTIITGLVQKFWYYVQPAMHTLRALYELVEAVESSSKNGKSASRGGALLNVLHAYANAASGEQYASKKSSVPYLEMLEKWIYQGVVQDPYSEFMVEERPNRPYYDDSYWEKRFLKREQHILSFLSDKEEELSKDVQHINKNKLDSMLSLSLVTSTANTDDYKDDLACQMMNCSALDEVLNVISIDGTDKGIKSKALEQTSILTGLETFALSYKVEWPLNIVFSRKTLTKYRWLFRHLFLYKTAERELNAAWVCHQGTKGFQVHHAFALDFSLRFRMLHFIQSLQHFLVNDVVENCWHSFKENMRQVKTVEDVLRIHDRFLDTCIKLFVLNDPHLLKLLTRSVATCTKFARYIKACCPPTFACADA</sequence>
<keyword evidence="9" id="KW-1185">Reference proteome</keyword>
<dbReference type="OMA" id="GECWRIS"/>
<dbReference type="PaxDb" id="55529-EKX37814"/>
<evidence type="ECO:0000256" key="4">
    <source>
        <dbReference type="ARBA" id="ARBA00023212"/>
    </source>
</evidence>
<dbReference type="OrthoDB" id="2192946at2759"/>
<evidence type="ECO:0000256" key="2">
    <source>
        <dbReference type="ARBA" id="ARBA00022490"/>
    </source>
</evidence>
<gene>
    <name evidence="7" type="ORF">GUITHDRAFT_116122</name>
</gene>
<evidence type="ECO:0000256" key="5">
    <source>
        <dbReference type="RuleBase" id="RU363050"/>
    </source>
</evidence>
<dbReference type="EMBL" id="JH993055">
    <property type="protein sequence ID" value="EKX37814.1"/>
    <property type="molecule type" value="Genomic_DNA"/>
</dbReference>
<feature type="domain" description="Gamma tubulin complex component C-terminal" evidence="6">
    <location>
        <begin position="185"/>
        <end position="426"/>
    </location>
</feature>
<dbReference type="GO" id="GO:0051225">
    <property type="term" value="P:spindle assembly"/>
    <property type="evidence" value="ECO:0007669"/>
    <property type="project" value="TreeGrafter"/>
</dbReference>
<reference evidence="7 9" key="1">
    <citation type="journal article" date="2012" name="Nature">
        <title>Algal genomes reveal evolutionary mosaicism and the fate of nucleomorphs.</title>
        <authorList>
            <consortium name="DOE Joint Genome Institute"/>
            <person name="Curtis B.A."/>
            <person name="Tanifuji G."/>
            <person name="Burki F."/>
            <person name="Gruber A."/>
            <person name="Irimia M."/>
            <person name="Maruyama S."/>
            <person name="Arias M.C."/>
            <person name="Ball S.G."/>
            <person name="Gile G.H."/>
            <person name="Hirakawa Y."/>
            <person name="Hopkins J.F."/>
            <person name="Kuo A."/>
            <person name="Rensing S.A."/>
            <person name="Schmutz J."/>
            <person name="Symeonidi A."/>
            <person name="Elias M."/>
            <person name="Eveleigh R.J."/>
            <person name="Herman E.K."/>
            <person name="Klute M.J."/>
            <person name="Nakayama T."/>
            <person name="Obornik M."/>
            <person name="Reyes-Prieto A."/>
            <person name="Armbrust E.V."/>
            <person name="Aves S.J."/>
            <person name="Beiko R.G."/>
            <person name="Coutinho P."/>
            <person name="Dacks J.B."/>
            <person name="Durnford D.G."/>
            <person name="Fast N.M."/>
            <person name="Green B.R."/>
            <person name="Grisdale C.J."/>
            <person name="Hempel F."/>
            <person name="Henrissat B."/>
            <person name="Hoppner M.P."/>
            <person name="Ishida K."/>
            <person name="Kim E."/>
            <person name="Koreny L."/>
            <person name="Kroth P.G."/>
            <person name="Liu Y."/>
            <person name="Malik S.B."/>
            <person name="Maier U.G."/>
            <person name="McRose D."/>
            <person name="Mock T."/>
            <person name="Neilson J.A."/>
            <person name="Onodera N.T."/>
            <person name="Poole A.M."/>
            <person name="Pritham E.J."/>
            <person name="Richards T.A."/>
            <person name="Rocap G."/>
            <person name="Roy S.W."/>
            <person name="Sarai C."/>
            <person name="Schaack S."/>
            <person name="Shirato S."/>
            <person name="Slamovits C.H."/>
            <person name="Spencer D.F."/>
            <person name="Suzuki S."/>
            <person name="Worden A.Z."/>
            <person name="Zauner S."/>
            <person name="Barry K."/>
            <person name="Bell C."/>
            <person name="Bharti A.K."/>
            <person name="Crow J.A."/>
            <person name="Grimwood J."/>
            <person name="Kramer R."/>
            <person name="Lindquist E."/>
            <person name="Lucas S."/>
            <person name="Salamov A."/>
            <person name="McFadden G.I."/>
            <person name="Lane C.E."/>
            <person name="Keeling P.J."/>
            <person name="Gray M.W."/>
            <person name="Grigoriev I.V."/>
            <person name="Archibald J.M."/>
        </authorList>
    </citation>
    <scope>NUCLEOTIDE SEQUENCE</scope>
    <source>
        <strain evidence="7 9">CCMP2712</strain>
    </source>
</reference>
<keyword evidence="2 5" id="KW-0963">Cytoplasm</keyword>
<protein>
    <recommendedName>
        <fullName evidence="5">Spindle pole body component</fullName>
    </recommendedName>
</protein>
<evidence type="ECO:0000313" key="9">
    <source>
        <dbReference type="Proteomes" id="UP000011087"/>
    </source>
</evidence>
<dbReference type="PANTHER" id="PTHR19302:SF13">
    <property type="entry name" value="GAMMA-TUBULIN COMPLEX COMPONENT 2"/>
    <property type="match status" value="1"/>
</dbReference>
<dbReference type="eggNOG" id="KOG2001">
    <property type="taxonomic scope" value="Eukaryota"/>
</dbReference>
<dbReference type="PANTHER" id="PTHR19302">
    <property type="entry name" value="GAMMA TUBULIN COMPLEX PROTEIN"/>
    <property type="match status" value="1"/>
</dbReference>
<comment type="subcellular location">
    <subcellularLocation>
        <location evidence="5">Cytoplasm</location>
        <location evidence="5">Cytoskeleton</location>
        <location evidence="5">Microtubule organizing center</location>
    </subcellularLocation>
</comment>
<dbReference type="GO" id="GO:0043015">
    <property type="term" value="F:gamma-tubulin binding"/>
    <property type="evidence" value="ECO:0007669"/>
    <property type="project" value="InterPro"/>
</dbReference>
<dbReference type="AlphaFoldDB" id="L1IPM5"/>
<dbReference type="Pfam" id="PF04130">
    <property type="entry name" value="GCP_C_terminal"/>
    <property type="match status" value="1"/>
</dbReference>
<reference evidence="9" key="2">
    <citation type="submission" date="2012-11" db="EMBL/GenBank/DDBJ databases">
        <authorList>
            <person name="Kuo A."/>
            <person name="Curtis B.A."/>
            <person name="Tanifuji G."/>
            <person name="Burki F."/>
            <person name="Gruber A."/>
            <person name="Irimia M."/>
            <person name="Maruyama S."/>
            <person name="Arias M.C."/>
            <person name="Ball S.G."/>
            <person name="Gile G.H."/>
            <person name="Hirakawa Y."/>
            <person name="Hopkins J.F."/>
            <person name="Rensing S.A."/>
            <person name="Schmutz J."/>
            <person name="Symeonidi A."/>
            <person name="Elias M."/>
            <person name="Eveleigh R.J."/>
            <person name="Herman E.K."/>
            <person name="Klute M.J."/>
            <person name="Nakayama T."/>
            <person name="Obornik M."/>
            <person name="Reyes-Prieto A."/>
            <person name="Armbrust E.V."/>
            <person name="Aves S.J."/>
            <person name="Beiko R.G."/>
            <person name="Coutinho P."/>
            <person name="Dacks J.B."/>
            <person name="Durnford D.G."/>
            <person name="Fast N.M."/>
            <person name="Green B.R."/>
            <person name="Grisdale C."/>
            <person name="Hempe F."/>
            <person name="Henrissat B."/>
            <person name="Hoppner M.P."/>
            <person name="Ishida K.-I."/>
            <person name="Kim E."/>
            <person name="Koreny L."/>
            <person name="Kroth P.G."/>
            <person name="Liu Y."/>
            <person name="Malik S.-B."/>
            <person name="Maier U.G."/>
            <person name="McRose D."/>
            <person name="Mock T."/>
            <person name="Neilson J.A."/>
            <person name="Onodera N.T."/>
            <person name="Poole A.M."/>
            <person name="Pritham E.J."/>
            <person name="Richards T.A."/>
            <person name="Rocap G."/>
            <person name="Roy S.W."/>
            <person name="Sarai C."/>
            <person name="Schaack S."/>
            <person name="Shirato S."/>
            <person name="Slamovits C.H."/>
            <person name="Spencer D.F."/>
            <person name="Suzuki S."/>
            <person name="Worden A.Z."/>
            <person name="Zauner S."/>
            <person name="Barry K."/>
            <person name="Bell C."/>
            <person name="Bharti A.K."/>
            <person name="Crow J.A."/>
            <person name="Grimwood J."/>
            <person name="Kramer R."/>
            <person name="Lindquist E."/>
            <person name="Lucas S."/>
            <person name="Salamov A."/>
            <person name="McFadden G.I."/>
            <person name="Lane C.E."/>
            <person name="Keeling P.J."/>
            <person name="Gray M.W."/>
            <person name="Grigoriev I.V."/>
            <person name="Archibald J.M."/>
        </authorList>
    </citation>
    <scope>NUCLEOTIDE SEQUENCE</scope>
    <source>
        <strain evidence="9">CCMP2712</strain>
    </source>
</reference>
<dbReference type="GO" id="GO:0031122">
    <property type="term" value="P:cytoplasmic microtubule organization"/>
    <property type="evidence" value="ECO:0007669"/>
    <property type="project" value="TreeGrafter"/>
</dbReference>
<dbReference type="InterPro" id="IPR040457">
    <property type="entry name" value="GCP_C"/>
</dbReference>
<dbReference type="GO" id="GO:0007020">
    <property type="term" value="P:microtubule nucleation"/>
    <property type="evidence" value="ECO:0007669"/>
    <property type="project" value="InterPro"/>
</dbReference>
<keyword evidence="4 5" id="KW-0206">Cytoskeleton</keyword>
<proteinExistence type="inferred from homology"/>
<dbReference type="Gene3D" id="1.20.120.1900">
    <property type="entry name" value="Gamma-tubulin complex, C-terminal domain"/>
    <property type="match status" value="1"/>
</dbReference>
<evidence type="ECO:0000313" key="8">
    <source>
        <dbReference type="EnsemblProtists" id="EKX37814"/>
    </source>
</evidence>
<dbReference type="InterPro" id="IPR042241">
    <property type="entry name" value="GCP_C_sf"/>
</dbReference>
<dbReference type="GeneID" id="17294538"/>